<reference evidence="8 9" key="1">
    <citation type="submission" date="2019-04" db="EMBL/GenBank/DDBJ databases">
        <title>Cohnella sp. nov. isolated from preserved vegetables.</title>
        <authorList>
            <person name="Lin S.-Y."/>
            <person name="Hung M.-H."/>
            <person name="Young C.-C."/>
        </authorList>
    </citation>
    <scope>NUCLEOTIDE SEQUENCE [LARGE SCALE GENOMIC DNA]</scope>
    <source>
        <strain evidence="8 9">CC-MHH1044</strain>
    </source>
</reference>
<evidence type="ECO:0000256" key="1">
    <source>
        <dbReference type="ARBA" id="ARBA00023015"/>
    </source>
</evidence>
<dbReference type="Proteomes" id="UP000310636">
    <property type="component" value="Unassembled WGS sequence"/>
</dbReference>
<comment type="caution">
    <text evidence="8">The sequence shown here is derived from an EMBL/GenBank/DDBJ whole genome shotgun (WGS) entry which is preliminary data.</text>
</comment>
<dbReference type="GO" id="GO:0003700">
    <property type="term" value="F:DNA-binding transcription factor activity"/>
    <property type="evidence" value="ECO:0007669"/>
    <property type="project" value="InterPro"/>
</dbReference>
<feature type="domain" description="HTH araC/xylS-type" evidence="6">
    <location>
        <begin position="446"/>
        <end position="544"/>
    </location>
</feature>
<dbReference type="PANTHER" id="PTHR43280:SF28">
    <property type="entry name" value="HTH-TYPE TRANSCRIPTIONAL ACTIVATOR RHAS"/>
    <property type="match status" value="1"/>
</dbReference>
<dbReference type="Gene3D" id="3.40.50.2300">
    <property type="match status" value="1"/>
</dbReference>
<dbReference type="Gene3D" id="1.10.10.60">
    <property type="entry name" value="Homeodomain-like"/>
    <property type="match status" value="2"/>
</dbReference>
<feature type="domain" description="Response regulatory" evidence="7">
    <location>
        <begin position="15"/>
        <end position="133"/>
    </location>
</feature>
<dbReference type="GO" id="GO:0000160">
    <property type="term" value="P:phosphorelay signal transduction system"/>
    <property type="evidence" value="ECO:0007669"/>
    <property type="project" value="InterPro"/>
</dbReference>
<dbReference type="InterPro" id="IPR009057">
    <property type="entry name" value="Homeodomain-like_sf"/>
</dbReference>
<name>A0A4S4BGN8_9BACL</name>
<sequence>MRFMLRRQIIMNKTRVLLVEDEFPARTVFRGMIEARPDLFELVGEAEDGRDGLEMYRTLKPHVIVTDITMPGMNGLDMLREIESMGDAQPQKIILTCHQDFHYAKQAIQLKAASYLLKDDCLSDPELLTRTMEELTTQMATLDRDRQKQQQMEQQLRSGELELERSLFLEQLRSPAAEAQWLSSLREAGFPERGGSAAAILLELDSGSLRFSLDQLDELKLWQFAGANVLKELLGGYSAHKVISLDKGRFLGLYAAAPELPFVPVNLEHMVQSFHTFLKMNAFALQTVFDRGVGEWGPVLRRLATSSYPFFYSGGRSSTADEGGKRNRFEDVPEPMSRLWTKRLKQALLESRLTDAPLEEERAALYRQSKEQHWQPEQIKALYGRVLLELSRFTAEAERTTNLEVEYRRSLEQCQTFFAVHDTTVACFRQLRELQGDSRSIDASIAELVRRMHEDLSCPYSLEELAASVNYSVPYFSAMFKKTTGESFVVYLTRLRIEKAKLLLLTTDQKTFEIAEAVGFENYRSFNRIFKKETGMTPSDYRRG</sequence>
<organism evidence="8 9">
    <name type="scientific">Cohnella fermenti</name>
    <dbReference type="NCBI Taxonomy" id="2565925"/>
    <lineage>
        <taxon>Bacteria</taxon>
        <taxon>Bacillati</taxon>
        <taxon>Bacillota</taxon>
        <taxon>Bacilli</taxon>
        <taxon>Bacillales</taxon>
        <taxon>Paenibacillaceae</taxon>
        <taxon>Cohnella</taxon>
    </lineage>
</organism>
<dbReference type="InterPro" id="IPR011006">
    <property type="entry name" value="CheY-like_superfamily"/>
</dbReference>
<keyword evidence="9" id="KW-1185">Reference proteome</keyword>
<dbReference type="Pfam" id="PF12833">
    <property type="entry name" value="HTH_18"/>
    <property type="match status" value="1"/>
</dbReference>
<dbReference type="SUPFAM" id="SSF46689">
    <property type="entry name" value="Homeodomain-like"/>
    <property type="match status" value="2"/>
</dbReference>
<keyword evidence="2" id="KW-0238">DNA-binding</keyword>
<keyword evidence="3" id="KW-0804">Transcription</keyword>
<protein>
    <submittedName>
        <fullName evidence="8">Helix-turn-helix domain-containing protein</fullName>
    </submittedName>
</protein>
<evidence type="ECO:0000256" key="3">
    <source>
        <dbReference type="ARBA" id="ARBA00023163"/>
    </source>
</evidence>
<accession>A0A4S4BGN8</accession>
<keyword evidence="4" id="KW-0597">Phosphoprotein</keyword>
<dbReference type="InterPro" id="IPR018060">
    <property type="entry name" value="HTH_AraC"/>
</dbReference>
<dbReference type="CDD" id="cd17536">
    <property type="entry name" value="REC_YesN-like"/>
    <property type="match status" value="1"/>
</dbReference>
<dbReference type="SUPFAM" id="SSF52172">
    <property type="entry name" value="CheY-like"/>
    <property type="match status" value="1"/>
</dbReference>
<dbReference type="SMART" id="SM00448">
    <property type="entry name" value="REC"/>
    <property type="match status" value="1"/>
</dbReference>
<evidence type="ECO:0000313" key="8">
    <source>
        <dbReference type="EMBL" id="THF73622.1"/>
    </source>
</evidence>
<dbReference type="PANTHER" id="PTHR43280">
    <property type="entry name" value="ARAC-FAMILY TRANSCRIPTIONAL REGULATOR"/>
    <property type="match status" value="1"/>
</dbReference>
<keyword evidence="5" id="KW-0175">Coiled coil</keyword>
<evidence type="ECO:0000256" key="2">
    <source>
        <dbReference type="ARBA" id="ARBA00023125"/>
    </source>
</evidence>
<dbReference type="InterPro" id="IPR001789">
    <property type="entry name" value="Sig_transdc_resp-reg_receiver"/>
</dbReference>
<evidence type="ECO:0000313" key="9">
    <source>
        <dbReference type="Proteomes" id="UP000310636"/>
    </source>
</evidence>
<gene>
    <name evidence="8" type="ORF">E6C55_28490</name>
</gene>
<dbReference type="SMART" id="SM00342">
    <property type="entry name" value="HTH_ARAC"/>
    <property type="match status" value="1"/>
</dbReference>
<dbReference type="OrthoDB" id="2638767at2"/>
<evidence type="ECO:0000256" key="4">
    <source>
        <dbReference type="PROSITE-ProRule" id="PRU00169"/>
    </source>
</evidence>
<dbReference type="InterPro" id="IPR020449">
    <property type="entry name" value="Tscrpt_reg_AraC-type_HTH"/>
</dbReference>
<evidence type="ECO:0000259" key="6">
    <source>
        <dbReference type="PROSITE" id="PS01124"/>
    </source>
</evidence>
<dbReference type="GO" id="GO:0043565">
    <property type="term" value="F:sequence-specific DNA binding"/>
    <property type="evidence" value="ECO:0007669"/>
    <property type="project" value="InterPro"/>
</dbReference>
<dbReference type="PRINTS" id="PR00032">
    <property type="entry name" value="HTHARAC"/>
</dbReference>
<feature type="coiled-coil region" evidence="5">
    <location>
        <begin position="132"/>
        <end position="162"/>
    </location>
</feature>
<evidence type="ECO:0000256" key="5">
    <source>
        <dbReference type="SAM" id="Coils"/>
    </source>
</evidence>
<keyword evidence="1" id="KW-0805">Transcription regulation</keyword>
<dbReference type="PROSITE" id="PS50110">
    <property type="entry name" value="RESPONSE_REGULATORY"/>
    <property type="match status" value="1"/>
</dbReference>
<dbReference type="AlphaFoldDB" id="A0A4S4BGN8"/>
<feature type="modified residue" description="4-aspartylphosphate" evidence="4">
    <location>
        <position position="67"/>
    </location>
</feature>
<proteinExistence type="predicted"/>
<dbReference type="Pfam" id="PF00072">
    <property type="entry name" value="Response_reg"/>
    <property type="match status" value="1"/>
</dbReference>
<evidence type="ECO:0000259" key="7">
    <source>
        <dbReference type="PROSITE" id="PS50110"/>
    </source>
</evidence>
<dbReference type="EMBL" id="SSOB01000052">
    <property type="protein sequence ID" value="THF73622.1"/>
    <property type="molecule type" value="Genomic_DNA"/>
</dbReference>
<dbReference type="PROSITE" id="PS01124">
    <property type="entry name" value="HTH_ARAC_FAMILY_2"/>
    <property type="match status" value="1"/>
</dbReference>